<dbReference type="OrthoDB" id="10261918at2759"/>
<dbReference type="Proteomes" id="UP000327013">
    <property type="component" value="Chromosome 2"/>
</dbReference>
<accession>A0A5N6QUX6</accession>
<sequence>MDLLKQELLKKRQSLAESTSGRRVFKRFCCDLRRQVGGSQLWQRREGQAEDRGGGRRDGGRVPCDMLLSVQRNETTHPGHLQGPGRPLQEGLETEKTLAFDQEEEAAEADDDDDGHVVAQARECRC</sequence>
<reference evidence="2 3" key="1">
    <citation type="submission" date="2019-06" db="EMBL/GenBank/DDBJ databases">
        <title>A chromosomal-level reference genome of Carpinus fangiana (Coryloideae, Betulaceae).</title>
        <authorList>
            <person name="Yang X."/>
            <person name="Wang Z."/>
            <person name="Zhang L."/>
            <person name="Hao G."/>
            <person name="Liu J."/>
            <person name="Yang Y."/>
        </authorList>
    </citation>
    <scope>NUCLEOTIDE SEQUENCE [LARGE SCALE GENOMIC DNA]</scope>
    <source>
        <strain evidence="2">Cfa_2016G</strain>
        <tissue evidence="2">Leaf</tissue>
    </source>
</reference>
<gene>
    <name evidence="2" type="ORF">FH972_006153</name>
</gene>
<feature type="compositionally biased region" description="Basic and acidic residues" evidence="1">
    <location>
        <begin position="43"/>
        <end position="60"/>
    </location>
</feature>
<proteinExistence type="predicted"/>
<feature type="region of interest" description="Disordered" evidence="1">
    <location>
        <begin position="41"/>
        <end position="62"/>
    </location>
</feature>
<keyword evidence="3" id="KW-1185">Reference proteome</keyword>
<evidence type="ECO:0000256" key="1">
    <source>
        <dbReference type="SAM" id="MobiDB-lite"/>
    </source>
</evidence>
<evidence type="ECO:0000313" key="3">
    <source>
        <dbReference type="Proteomes" id="UP000327013"/>
    </source>
</evidence>
<name>A0A5N6QUX6_9ROSI</name>
<dbReference type="AlphaFoldDB" id="A0A5N6QUX6"/>
<protein>
    <submittedName>
        <fullName evidence="2">Uncharacterized protein</fullName>
    </submittedName>
</protein>
<organism evidence="2 3">
    <name type="scientific">Carpinus fangiana</name>
    <dbReference type="NCBI Taxonomy" id="176857"/>
    <lineage>
        <taxon>Eukaryota</taxon>
        <taxon>Viridiplantae</taxon>
        <taxon>Streptophyta</taxon>
        <taxon>Embryophyta</taxon>
        <taxon>Tracheophyta</taxon>
        <taxon>Spermatophyta</taxon>
        <taxon>Magnoliopsida</taxon>
        <taxon>eudicotyledons</taxon>
        <taxon>Gunneridae</taxon>
        <taxon>Pentapetalae</taxon>
        <taxon>rosids</taxon>
        <taxon>fabids</taxon>
        <taxon>Fagales</taxon>
        <taxon>Betulaceae</taxon>
        <taxon>Carpinus</taxon>
    </lineage>
</organism>
<dbReference type="EMBL" id="CM017322">
    <property type="protein sequence ID" value="KAE8009732.1"/>
    <property type="molecule type" value="Genomic_DNA"/>
</dbReference>
<feature type="region of interest" description="Disordered" evidence="1">
    <location>
        <begin position="72"/>
        <end position="91"/>
    </location>
</feature>
<evidence type="ECO:0000313" key="2">
    <source>
        <dbReference type="EMBL" id="KAE8009732.1"/>
    </source>
</evidence>